<accession>A0ABD3CVF1</accession>
<gene>
    <name evidence="1" type="ORF">CASFOL_021042</name>
</gene>
<name>A0ABD3CVF1_9LAMI</name>
<comment type="caution">
    <text evidence="1">The sequence shown here is derived from an EMBL/GenBank/DDBJ whole genome shotgun (WGS) entry which is preliminary data.</text>
</comment>
<dbReference type="EMBL" id="JAVIJP010000028">
    <property type="protein sequence ID" value="KAL3633988.1"/>
    <property type="molecule type" value="Genomic_DNA"/>
</dbReference>
<evidence type="ECO:0000313" key="2">
    <source>
        <dbReference type="Proteomes" id="UP001632038"/>
    </source>
</evidence>
<evidence type="ECO:0000313" key="1">
    <source>
        <dbReference type="EMBL" id="KAL3633988.1"/>
    </source>
</evidence>
<reference evidence="2" key="1">
    <citation type="journal article" date="2024" name="IScience">
        <title>Strigolactones Initiate the Formation of Haustorium-like Structures in Castilleja.</title>
        <authorList>
            <person name="Buerger M."/>
            <person name="Peterson D."/>
            <person name="Chory J."/>
        </authorList>
    </citation>
    <scope>NUCLEOTIDE SEQUENCE [LARGE SCALE GENOMIC DNA]</scope>
</reference>
<sequence length="39" mass="4602">MLGQRMVTYDTDDIGQRWLGAFSRSMLSRGRVVIYVYFL</sequence>
<organism evidence="1 2">
    <name type="scientific">Castilleja foliolosa</name>
    <dbReference type="NCBI Taxonomy" id="1961234"/>
    <lineage>
        <taxon>Eukaryota</taxon>
        <taxon>Viridiplantae</taxon>
        <taxon>Streptophyta</taxon>
        <taxon>Embryophyta</taxon>
        <taxon>Tracheophyta</taxon>
        <taxon>Spermatophyta</taxon>
        <taxon>Magnoliopsida</taxon>
        <taxon>eudicotyledons</taxon>
        <taxon>Gunneridae</taxon>
        <taxon>Pentapetalae</taxon>
        <taxon>asterids</taxon>
        <taxon>lamiids</taxon>
        <taxon>Lamiales</taxon>
        <taxon>Orobanchaceae</taxon>
        <taxon>Pedicularideae</taxon>
        <taxon>Castillejinae</taxon>
        <taxon>Castilleja</taxon>
    </lineage>
</organism>
<dbReference type="Proteomes" id="UP001632038">
    <property type="component" value="Unassembled WGS sequence"/>
</dbReference>
<protein>
    <submittedName>
        <fullName evidence="1">Uncharacterized protein</fullName>
    </submittedName>
</protein>
<dbReference type="AlphaFoldDB" id="A0ABD3CVF1"/>
<proteinExistence type="predicted"/>
<keyword evidence="2" id="KW-1185">Reference proteome</keyword>